<evidence type="ECO:0000313" key="2">
    <source>
        <dbReference type="EMBL" id="EIW78022.1"/>
    </source>
</evidence>
<protein>
    <submittedName>
        <fullName evidence="2">Uncharacterized protein</fullName>
    </submittedName>
</protein>
<organism evidence="2 3">
    <name type="scientific">Coniophora puteana (strain RWD-64-598)</name>
    <name type="common">Brown rot fungus</name>
    <dbReference type="NCBI Taxonomy" id="741705"/>
    <lineage>
        <taxon>Eukaryota</taxon>
        <taxon>Fungi</taxon>
        <taxon>Dikarya</taxon>
        <taxon>Basidiomycota</taxon>
        <taxon>Agaricomycotina</taxon>
        <taxon>Agaricomycetes</taxon>
        <taxon>Agaricomycetidae</taxon>
        <taxon>Boletales</taxon>
        <taxon>Coniophorineae</taxon>
        <taxon>Coniophoraceae</taxon>
        <taxon>Coniophora</taxon>
    </lineage>
</organism>
<dbReference type="KEGG" id="cput:CONPUDRAFT_84249"/>
<dbReference type="RefSeq" id="XP_007772295.1">
    <property type="nucleotide sequence ID" value="XM_007774105.1"/>
</dbReference>
<feature type="compositionally biased region" description="Basic residues" evidence="1">
    <location>
        <begin position="353"/>
        <end position="364"/>
    </location>
</feature>
<feature type="compositionally biased region" description="Pro residues" evidence="1">
    <location>
        <begin position="283"/>
        <end position="294"/>
    </location>
</feature>
<accession>A0A5M3MFM7</accession>
<gene>
    <name evidence="2" type="ORF">CONPUDRAFT_84249</name>
</gene>
<feature type="compositionally biased region" description="Low complexity" evidence="1">
    <location>
        <begin position="314"/>
        <end position="341"/>
    </location>
</feature>
<evidence type="ECO:0000256" key="1">
    <source>
        <dbReference type="SAM" id="MobiDB-lite"/>
    </source>
</evidence>
<feature type="compositionally biased region" description="Basic residues" evidence="1">
    <location>
        <begin position="387"/>
        <end position="403"/>
    </location>
</feature>
<dbReference type="OrthoDB" id="3141838at2759"/>
<name>A0A5M3MFM7_CONPW</name>
<comment type="caution">
    <text evidence="2">The sequence shown here is derived from an EMBL/GenBank/DDBJ whole genome shotgun (WGS) entry which is preliminary data.</text>
</comment>
<proteinExistence type="predicted"/>
<keyword evidence="3" id="KW-1185">Reference proteome</keyword>
<reference evidence="3" key="1">
    <citation type="journal article" date="2012" name="Science">
        <title>The Paleozoic origin of enzymatic lignin decomposition reconstructed from 31 fungal genomes.</title>
        <authorList>
            <person name="Floudas D."/>
            <person name="Binder M."/>
            <person name="Riley R."/>
            <person name="Barry K."/>
            <person name="Blanchette R.A."/>
            <person name="Henrissat B."/>
            <person name="Martinez A.T."/>
            <person name="Otillar R."/>
            <person name="Spatafora J.W."/>
            <person name="Yadav J.S."/>
            <person name="Aerts A."/>
            <person name="Benoit I."/>
            <person name="Boyd A."/>
            <person name="Carlson A."/>
            <person name="Copeland A."/>
            <person name="Coutinho P.M."/>
            <person name="de Vries R.P."/>
            <person name="Ferreira P."/>
            <person name="Findley K."/>
            <person name="Foster B."/>
            <person name="Gaskell J."/>
            <person name="Glotzer D."/>
            <person name="Gorecki P."/>
            <person name="Heitman J."/>
            <person name="Hesse C."/>
            <person name="Hori C."/>
            <person name="Igarashi K."/>
            <person name="Jurgens J.A."/>
            <person name="Kallen N."/>
            <person name="Kersten P."/>
            <person name="Kohler A."/>
            <person name="Kuees U."/>
            <person name="Kumar T.K.A."/>
            <person name="Kuo A."/>
            <person name="LaButti K."/>
            <person name="Larrondo L.F."/>
            <person name="Lindquist E."/>
            <person name="Ling A."/>
            <person name="Lombard V."/>
            <person name="Lucas S."/>
            <person name="Lundell T."/>
            <person name="Martin R."/>
            <person name="McLaughlin D.J."/>
            <person name="Morgenstern I."/>
            <person name="Morin E."/>
            <person name="Murat C."/>
            <person name="Nagy L.G."/>
            <person name="Nolan M."/>
            <person name="Ohm R.A."/>
            <person name="Patyshakuliyeva A."/>
            <person name="Rokas A."/>
            <person name="Ruiz-Duenas F.J."/>
            <person name="Sabat G."/>
            <person name="Salamov A."/>
            <person name="Samejima M."/>
            <person name="Schmutz J."/>
            <person name="Slot J.C."/>
            <person name="St John F."/>
            <person name="Stenlid J."/>
            <person name="Sun H."/>
            <person name="Sun S."/>
            <person name="Syed K."/>
            <person name="Tsang A."/>
            <person name="Wiebenga A."/>
            <person name="Young D."/>
            <person name="Pisabarro A."/>
            <person name="Eastwood D.C."/>
            <person name="Martin F."/>
            <person name="Cullen D."/>
            <person name="Grigoriev I.V."/>
            <person name="Hibbett D.S."/>
        </authorList>
    </citation>
    <scope>NUCLEOTIDE SEQUENCE [LARGE SCALE GENOMIC DNA]</scope>
    <source>
        <strain evidence="3">RWD-64-598 SS2</strain>
    </source>
</reference>
<evidence type="ECO:0000313" key="3">
    <source>
        <dbReference type="Proteomes" id="UP000053558"/>
    </source>
</evidence>
<dbReference type="GeneID" id="19210735"/>
<feature type="region of interest" description="Disordered" evidence="1">
    <location>
        <begin position="277"/>
        <end position="415"/>
    </location>
</feature>
<dbReference type="Proteomes" id="UP000053558">
    <property type="component" value="Unassembled WGS sequence"/>
</dbReference>
<dbReference type="AlphaFoldDB" id="A0A5M3MFM7"/>
<feature type="compositionally biased region" description="Low complexity" evidence="1">
    <location>
        <begin position="295"/>
        <end position="305"/>
    </location>
</feature>
<sequence>MSLVGPPASHNEVPLTREMLIDLLGDMSEQIRLVFGCKIRLFVHGGAVMILHPSLSQQSRRRTTRDVDYIRRAFGHEWRKMGIHDAETKLQICINATALRFRIGSDWMNADPDVALPFARNANAEVYDPIYHDSKQPNNVSMNAVFDSPFLTLIAVTPFWGVALKLVRYKKEDPSDIAALLRHGTTLNGVQWTPEILESWLTRLCWPMGYNQYQGQQLGELRDRIRDAVRNAQAYDAAHGTSDMQLVSQAQIQPPAPPASADPFGHGRMSLHSNMFMQVQGPGPIPISPTPAPQPSTQSFPWGAPSQPPPPPAAQHQPSSWEQQQPPVVQSLQPWHSSSHVPSPPGFVPEKRSSRHRESRRHRTPSPAPPSVTSMRVSDHWPGHGSSHSHSHSHSHPHSHPHSHLAAPPIMSFVS</sequence>
<dbReference type="EMBL" id="JH711583">
    <property type="protein sequence ID" value="EIW78022.1"/>
    <property type="molecule type" value="Genomic_DNA"/>
</dbReference>